<reference evidence="1 2" key="1">
    <citation type="journal article" date="2020" name="Genome Biol. Evol.">
        <title>Comparative genomics of Sclerotiniaceae.</title>
        <authorList>
            <person name="Valero Jimenez C.A."/>
            <person name="Steentjes M."/>
            <person name="Scholten O.E."/>
            <person name="Van Kan J.A.L."/>
        </authorList>
    </citation>
    <scope>NUCLEOTIDE SEQUENCE [LARGE SCALE GENOMIC DNA]</scope>
    <source>
        <strain evidence="1 2">B1</strain>
    </source>
</reference>
<dbReference type="EMBL" id="RCSX01000004">
    <property type="protein sequence ID" value="KAF7936332.1"/>
    <property type="molecule type" value="Genomic_DNA"/>
</dbReference>
<evidence type="ECO:0000313" key="1">
    <source>
        <dbReference type="EMBL" id="KAF7936332.1"/>
    </source>
</evidence>
<proteinExistence type="predicted"/>
<name>A0ABQ7IXH8_9HELO</name>
<organism evidence="1 2">
    <name type="scientific">Botrytis deweyae</name>
    <dbReference type="NCBI Taxonomy" id="2478750"/>
    <lineage>
        <taxon>Eukaryota</taxon>
        <taxon>Fungi</taxon>
        <taxon>Dikarya</taxon>
        <taxon>Ascomycota</taxon>
        <taxon>Pezizomycotina</taxon>
        <taxon>Leotiomycetes</taxon>
        <taxon>Helotiales</taxon>
        <taxon>Sclerotiniaceae</taxon>
        <taxon>Botrytis</taxon>
    </lineage>
</organism>
<keyword evidence="2" id="KW-1185">Reference proteome</keyword>
<protein>
    <submittedName>
        <fullName evidence="1">Uncharacterized protein</fullName>
    </submittedName>
</protein>
<sequence>MFLTDTGDYGSVSKGMALVGWNRRLEMKEIKGTDERGCVQDGWNVINAALFGVEWSAMRRVLFISNLLILYWL</sequence>
<evidence type="ECO:0000313" key="2">
    <source>
        <dbReference type="Proteomes" id="UP000783213"/>
    </source>
</evidence>
<dbReference type="RefSeq" id="XP_038813910.1">
    <property type="nucleotide sequence ID" value="XM_038950171.1"/>
</dbReference>
<comment type="caution">
    <text evidence="1">The sequence shown here is derived from an EMBL/GenBank/DDBJ whole genome shotgun (WGS) entry which is preliminary data.</text>
</comment>
<accession>A0ABQ7IXH8</accession>
<dbReference type="GeneID" id="62229325"/>
<dbReference type="Proteomes" id="UP000783213">
    <property type="component" value="Unassembled WGS sequence"/>
</dbReference>
<gene>
    <name evidence="1" type="ORF">EAE98_002551</name>
</gene>